<sequence>MEKMDTESTTSGSQTNGVENIEKGGSLSEGNSLRSGNDDTFLIKQSKKFKPEKRKPEGSPELGDTIGAEHEYAGCLRDLFTEIYSMKNPAETVPDIYPRVERAMQLAEQQSPKRPTRHHG</sequence>
<accession>A0A8D8QV12</accession>
<feature type="compositionally biased region" description="Polar residues" evidence="1">
    <location>
        <begin position="7"/>
        <end position="18"/>
    </location>
</feature>
<dbReference type="AlphaFoldDB" id="A0A8D8QV12"/>
<protein>
    <submittedName>
        <fullName evidence="2">Uncharacterized protein</fullName>
    </submittedName>
</protein>
<name>A0A8D8QV12_9HEMI</name>
<dbReference type="EMBL" id="HBUF01104046">
    <property type="protein sequence ID" value="CAG6638812.1"/>
    <property type="molecule type" value="Transcribed_RNA"/>
</dbReference>
<reference evidence="2" key="1">
    <citation type="submission" date="2021-05" db="EMBL/GenBank/DDBJ databases">
        <authorList>
            <person name="Alioto T."/>
            <person name="Alioto T."/>
            <person name="Gomez Garrido J."/>
        </authorList>
    </citation>
    <scope>NUCLEOTIDE SEQUENCE</scope>
</reference>
<organism evidence="2">
    <name type="scientific">Cacopsylla melanoneura</name>
    <dbReference type="NCBI Taxonomy" id="428564"/>
    <lineage>
        <taxon>Eukaryota</taxon>
        <taxon>Metazoa</taxon>
        <taxon>Ecdysozoa</taxon>
        <taxon>Arthropoda</taxon>
        <taxon>Hexapoda</taxon>
        <taxon>Insecta</taxon>
        <taxon>Pterygota</taxon>
        <taxon>Neoptera</taxon>
        <taxon>Paraneoptera</taxon>
        <taxon>Hemiptera</taxon>
        <taxon>Sternorrhyncha</taxon>
        <taxon>Psylloidea</taxon>
        <taxon>Psyllidae</taxon>
        <taxon>Psyllinae</taxon>
        <taxon>Cacopsylla</taxon>
    </lineage>
</organism>
<proteinExistence type="predicted"/>
<dbReference type="EMBL" id="HBUF01104045">
    <property type="protein sequence ID" value="CAG6638811.1"/>
    <property type="molecule type" value="Transcribed_RNA"/>
</dbReference>
<evidence type="ECO:0000313" key="2">
    <source>
        <dbReference type="EMBL" id="CAG6638811.1"/>
    </source>
</evidence>
<evidence type="ECO:0000256" key="1">
    <source>
        <dbReference type="SAM" id="MobiDB-lite"/>
    </source>
</evidence>
<feature type="region of interest" description="Disordered" evidence="1">
    <location>
        <begin position="1"/>
        <end position="67"/>
    </location>
</feature>